<evidence type="ECO:0000313" key="1">
    <source>
        <dbReference type="EMBL" id="GAT45875.1"/>
    </source>
</evidence>
<name>A0ABQ0L3Y2_MYCCL</name>
<protein>
    <submittedName>
        <fullName evidence="1">Uncharacterized protein</fullName>
    </submittedName>
</protein>
<evidence type="ECO:0000313" key="2">
    <source>
        <dbReference type="Proteomes" id="UP000815677"/>
    </source>
</evidence>
<feature type="non-terminal residue" evidence="1">
    <location>
        <position position="1"/>
    </location>
</feature>
<dbReference type="Proteomes" id="UP000815677">
    <property type="component" value="Unassembled WGS sequence"/>
</dbReference>
<proteinExistence type="predicted"/>
<dbReference type="EMBL" id="DF841834">
    <property type="protein sequence ID" value="GAT45875.1"/>
    <property type="molecule type" value="Genomic_DNA"/>
</dbReference>
<sequence length="241" mass="27048">SPTPDEVSSVRLPLHEPRFVIPVKLPHMCFTSVGQLWPTVRYSSAAYLRRVLLISVSSEHDIATRLLCGRYLSAACLSRASIAFNLCFFSRPIQPWQTPAMSMMPAKFLPAARSLKRPRPQSTSSAGLSEEFLKECLKFEVDLDHPDDYYLDIADLQRKKEEKAATKYEKLDVIQAPREALIGTTTQTNEVLKIVIRHLCPDSISLRALEILVEANERALVGLSAAYETDDAKLAKYARQA</sequence>
<keyword evidence="2" id="KW-1185">Reference proteome</keyword>
<reference evidence="1" key="1">
    <citation type="submission" date="2014-09" db="EMBL/GenBank/DDBJ databases">
        <title>Genome sequence of the luminous mushroom Mycena chlorophos for searching fungal bioluminescence genes.</title>
        <authorList>
            <person name="Tanaka Y."/>
            <person name="Kasuga D."/>
            <person name="Oba Y."/>
            <person name="Hase S."/>
            <person name="Sato K."/>
            <person name="Oba Y."/>
            <person name="Sakakibara Y."/>
        </authorList>
    </citation>
    <scope>NUCLEOTIDE SEQUENCE</scope>
</reference>
<gene>
    <name evidence="1" type="ORF">MCHLO_03426</name>
</gene>
<organism evidence="1 2">
    <name type="scientific">Mycena chlorophos</name>
    <name type="common">Agaric fungus</name>
    <name type="synonym">Agaricus chlorophos</name>
    <dbReference type="NCBI Taxonomy" id="658473"/>
    <lineage>
        <taxon>Eukaryota</taxon>
        <taxon>Fungi</taxon>
        <taxon>Dikarya</taxon>
        <taxon>Basidiomycota</taxon>
        <taxon>Agaricomycotina</taxon>
        <taxon>Agaricomycetes</taxon>
        <taxon>Agaricomycetidae</taxon>
        <taxon>Agaricales</taxon>
        <taxon>Marasmiineae</taxon>
        <taxon>Mycenaceae</taxon>
        <taxon>Mycena</taxon>
    </lineage>
</organism>
<accession>A0ABQ0L3Y2</accession>